<accession>A0A127ZG57</accession>
<organism evidence="4">
    <name type="scientific">Sporisorium scitamineum</name>
    <dbReference type="NCBI Taxonomy" id="49012"/>
    <lineage>
        <taxon>Eukaryota</taxon>
        <taxon>Fungi</taxon>
        <taxon>Dikarya</taxon>
        <taxon>Basidiomycota</taxon>
        <taxon>Ustilaginomycotina</taxon>
        <taxon>Ustilaginomycetes</taxon>
        <taxon>Ustilaginales</taxon>
        <taxon>Ustilaginaceae</taxon>
        <taxon>Sporisorium</taxon>
    </lineage>
</organism>
<reference evidence="4" key="1">
    <citation type="submission" date="2014-06" db="EMBL/GenBank/DDBJ databases">
        <authorList>
            <person name="Ju J."/>
            <person name="Zhang J."/>
        </authorList>
    </citation>
    <scope>NUCLEOTIDE SEQUENCE</scope>
    <source>
        <strain evidence="4">SscI8</strain>
    </source>
</reference>
<feature type="region of interest" description="Disordered" evidence="2">
    <location>
        <begin position="1"/>
        <end position="84"/>
    </location>
</feature>
<sequence length="614" mass="63509">MDDDMEMDDEQEQEQEHDPIDEPDFDDDDVDNDDDGDDDDDMDDDDGDADADADDDDDQDEADDDDDASVAASGRNGIRPSAPDSALSAATYLRKVQERRALFRPSPACISTTLGYQIEPMAAAPHSAQIHALALSLDGQTLLTGGSDGYVRKYDVHATMNGKTMLTQNVRHGFVEGITRGGTLTAFWPHEEHFPTNGSTSSSVLNPPSGPEKDRLIGVVHSLAIQQDALWGLSGSESGNIHLYGVRHDPGVTRHVFRKHKGAVSALALTQDETSMISGGWDRGVHQWDLNTGHVVRSFPGHAGQISSLAFRPLAQSMSNAQQDGMNVAIHPSAVASNGVDVDENEEDKARNEDKGAEIEESVGKGDDGEEKKHANGDGAGAMQPEAKEESDQQMDTDAPKSSSTGGSGPSPADGAQADNTPQTSTQPQKDAEAQSDNKPASAAQREPGAASNPTDILPSTTTSTSDELAPAASTSSSTTAAAPTPTADSDAPPAALSTNTNTVTGDDPTEEELAFEAELNASLGMALDGGATKADGTRPDSVTASASGTTAGGLMVAGADLDDAGDDDLFGGDTPPASSAVKDSSGVKSEANGSGTGGGESDGDDSLFGDGDE</sequence>
<feature type="compositionally biased region" description="Polar residues" evidence="2">
    <location>
        <begin position="419"/>
        <end position="439"/>
    </location>
</feature>
<dbReference type="InterPro" id="IPR001680">
    <property type="entry name" value="WD40_rpt"/>
</dbReference>
<feature type="compositionally biased region" description="Acidic residues" evidence="2">
    <location>
        <begin position="561"/>
        <end position="571"/>
    </location>
</feature>
<dbReference type="EMBL" id="LK056681">
    <property type="protein sequence ID" value="CDU24942.1"/>
    <property type="molecule type" value="Genomic_DNA"/>
</dbReference>
<dbReference type="SMART" id="SM00320">
    <property type="entry name" value="WD40"/>
    <property type="match status" value="4"/>
</dbReference>
<feature type="compositionally biased region" description="Polar residues" evidence="2">
    <location>
        <begin position="452"/>
        <end position="467"/>
    </location>
</feature>
<keyword evidence="1" id="KW-0853">WD repeat</keyword>
<dbReference type="InterPro" id="IPR057544">
    <property type="entry name" value="Beta-prop_SPT8"/>
</dbReference>
<name>A0A127ZG57_9BASI</name>
<evidence type="ECO:0000259" key="3">
    <source>
        <dbReference type="Pfam" id="PF23798"/>
    </source>
</evidence>
<evidence type="ECO:0000313" key="4">
    <source>
        <dbReference type="EMBL" id="CDU24942.1"/>
    </source>
</evidence>
<dbReference type="SUPFAM" id="SSF50978">
    <property type="entry name" value="WD40 repeat-like"/>
    <property type="match status" value="1"/>
</dbReference>
<dbReference type="PANTHER" id="PTHR19879:SF9">
    <property type="entry name" value="TRANSCRIPTION INITIATION FACTOR TFIID SUBUNIT 5"/>
    <property type="match status" value="1"/>
</dbReference>
<feature type="domain" description="Transcription factor spt8 beta-propeller" evidence="3">
    <location>
        <begin position="116"/>
        <end position="356"/>
    </location>
</feature>
<feature type="compositionally biased region" description="Low complexity" evidence="2">
    <location>
        <begin position="470"/>
        <end position="496"/>
    </location>
</feature>
<dbReference type="InterPro" id="IPR036322">
    <property type="entry name" value="WD40_repeat_dom_sf"/>
</dbReference>
<proteinExistence type="predicted"/>
<gene>
    <name evidence="4" type="ORF">SPSC_04775</name>
</gene>
<feature type="compositionally biased region" description="Basic and acidic residues" evidence="2">
    <location>
        <begin position="348"/>
        <end position="376"/>
    </location>
</feature>
<dbReference type="OrthoDB" id="10260946at2759"/>
<dbReference type="AlphaFoldDB" id="A0A127ZG57"/>
<feature type="compositionally biased region" description="Polar residues" evidence="2">
    <location>
        <begin position="541"/>
        <end position="550"/>
    </location>
</feature>
<dbReference type="PROSITE" id="PS50082">
    <property type="entry name" value="WD_REPEATS_2"/>
    <property type="match status" value="2"/>
</dbReference>
<feature type="compositionally biased region" description="Acidic residues" evidence="2">
    <location>
        <begin position="602"/>
        <end position="614"/>
    </location>
</feature>
<dbReference type="InterPro" id="IPR015943">
    <property type="entry name" value="WD40/YVTN_repeat-like_dom_sf"/>
</dbReference>
<feature type="compositionally biased region" description="Acidic residues" evidence="2">
    <location>
        <begin position="21"/>
        <end position="68"/>
    </location>
</feature>
<evidence type="ECO:0000256" key="2">
    <source>
        <dbReference type="SAM" id="MobiDB-lite"/>
    </source>
</evidence>
<dbReference type="PROSITE" id="PS50294">
    <property type="entry name" value="WD_REPEATS_REGION"/>
    <property type="match status" value="1"/>
</dbReference>
<feature type="repeat" description="WD" evidence="1">
    <location>
        <begin position="257"/>
        <end position="298"/>
    </location>
</feature>
<feature type="compositionally biased region" description="Acidic residues" evidence="2">
    <location>
        <begin position="1"/>
        <end position="13"/>
    </location>
</feature>
<feature type="compositionally biased region" description="Low complexity" evidence="2">
    <location>
        <begin position="400"/>
        <end position="418"/>
    </location>
</feature>
<feature type="non-terminal residue" evidence="4">
    <location>
        <position position="614"/>
    </location>
</feature>
<evidence type="ECO:0000256" key="1">
    <source>
        <dbReference type="PROSITE-ProRule" id="PRU00221"/>
    </source>
</evidence>
<protein>
    <submittedName>
        <fullName evidence="4">Related to Transcription factor SPT8 (N-terminal)</fullName>
    </submittedName>
</protein>
<dbReference type="Gene3D" id="2.130.10.10">
    <property type="entry name" value="YVTN repeat-like/Quinoprotein amine dehydrogenase"/>
    <property type="match status" value="1"/>
</dbReference>
<feature type="region of interest" description="Disordered" evidence="2">
    <location>
        <begin position="335"/>
        <end position="614"/>
    </location>
</feature>
<dbReference type="PANTHER" id="PTHR19879">
    <property type="entry name" value="TRANSCRIPTION INITIATION FACTOR TFIID"/>
    <property type="match status" value="1"/>
</dbReference>
<dbReference type="Pfam" id="PF23798">
    <property type="entry name" value="Beta-prop_SPT8"/>
    <property type="match status" value="1"/>
</dbReference>
<feature type="repeat" description="WD" evidence="1">
    <location>
        <begin position="123"/>
        <end position="156"/>
    </location>
</feature>